<evidence type="ECO:0000256" key="8">
    <source>
        <dbReference type="ARBA" id="ARBA00023098"/>
    </source>
</evidence>
<dbReference type="InterPro" id="IPR027379">
    <property type="entry name" value="CLS_N"/>
</dbReference>
<dbReference type="CDD" id="cd09110">
    <property type="entry name" value="PLDc_CLS_1"/>
    <property type="match status" value="1"/>
</dbReference>
<feature type="transmembrane region" description="Helical" evidence="12">
    <location>
        <begin position="41"/>
        <end position="62"/>
    </location>
</feature>
<reference evidence="15 16" key="1">
    <citation type="submission" date="2021-10" db="EMBL/GenBank/DDBJ databases">
        <title>Anaerobic single-cell dispensing facilitates the cultivation of human gut bacteria.</title>
        <authorList>
            <person name="Afrizal A."/>
        </authorList>
    </citation>
    <scope>NUCLEOTIDE SEQUENCE [LARGE SCALE GENOMIC DNA]</scope>
    <source>
        <strain evidence="15 16">CLA-AA-H273</strain>
    </source>
</reference>
<dbReference type="GO" id="GO:0008808">
    <property type="term" value="F:cardiolipin synthase activity"/>
    <property type="evidence" value="ECO:0007669"/>
    <property type="project" value="UniProtKB-UniRule"/>
</dbReference>
<evidence type="ECO:0000256" key="5">
    <source>
        <dbReference type="ARBA" id="ARBA00022692"/>
    </source>
</evidence>
<feature type="domain" description="PLD phosphodiesterase" evidence="14">
    <location>
        <begin position="403"/>
        <end position="430"/>
    </location>
</feature>
<keyword evidence="3 12" id="KW-0444">Lipid biosynthesis</keyword>
<dbReference type="PANTHER" id="PTHR21248">
    <property type="entry name" value="CARDIOLIPIN SYNTHASE"/>
    <property type="match status" value="1"/>
</dbReference>
<dbReference type="PANTHER" id="PTHR21248:SF22">
    <property type="entry name" value="PHOSPHOLIPASE D"/>
    <property type="match status" value="1"/>
</dbReference>
<comment type="similarity">
    <text evidence="12">Belongs to the phospholipase D family. Cardiolipin synthase subfamily.</text>
</comment>
<keyword evidence="6" id="KW-0677">Repeat</keyword>
<evidence type="ECO:0000256" key="9">
    <source>
        <dbReference type="ARBA" id="ARBA00023136"/>
    </source>
</evidence>
<feature type="active site" evidence="12">
    <location>
        <position position="236"/>
    </location>
</feature>
<feature type="domain" description="PLD phosphodiesterase" evidence="14">
    <location>
        <begin position="224"/>
        <end position="251"/>
    </location>
</feature>
<dbReference type="Gene3D" id="3.30.870.10">
    <property type="entry name" value="Endonuclease Chain A"/>
    <property type="match status" value="2"/>
</dbReference>
<protein>
    <recommendedName>
        <fullName evidence="12 13">Cardiolipin synthase</fullName>
        <shortName evidence="12">CL synthase</shortName>
        <ecNumber evidence="12 13">2.7.8.-</ecNumber>
    </recommendedName>
</protein>
<keyword evidence="5 12" id="KW-0812">Transmembrane</keyword>
<dbReference type="HAMAP" id="MF_01916">
    <property type="entry name" value="Cardiolipin_synth_Cls"/>
    <property type="match status" value="1"/>
</dbReference>
<evidence type="ECO:0000256" key="7">
    <source>
        <dbReference type="ARBA" id="ARBA00022989"/>
    </source>
</evidence>
<keyword evidence="11 12" id="KW-1208">Phospholipid metabolism</keyword>
<evidence type="ECO:0000256" key="4">
    <source>
        <dbReference type="ARBA" id="ARBA00022679"/>
    </source>
</evidence>
<keyword evidence="10 12" id="KW-0594">Phospholipid biosynthesis</keyword>
<proteinExistence type="inferred from homology"/>
<keyword evidence="4 12" id="KW-0808">Transferase</keyword>
<dbReference type="Pfam" id="PF13396">
    <property type="entry name" value="PLDc_N"/>
    <property type="match status" value="1"/>
</dbReference>
<keyword evidence="7 12" id="KW-1133">Transmembrane helix</keyword>
<sequence>MSEAFEIVKTGIDFFCSHLVFFNMLFAIVIVFFQRRDPKSVWAWLLLLYFIPVLGFVFYLLLGQDMHKRKMFRIKEVEDHISKDIRQQEYRLRSRDVQELDENIRGYEDLVMYNLEAGEAMLTKDNDVDIFIDGNEKFRALMEDLRNAEHFIHIQYYIIKNDVLFNQIRDILIEKAAQGVEVRVLFDAMGCRSVRHSFWRKLNEKGVQTAEFFPAILRRLQLRINYRNHRKIVVVDNKVAYVGGFNVGKEYIDLDEKFGHWRDTHLRICGSAVLGLQVRFILDWNYAAGENLFLRPELFRGIEAGTRDFCDLQIISSGPDKTTQQIHDNYLRLINKAQKSIYIQTPYFIPDEAILNALMIAVKSGIEVNIMIPCMPDHPFVYWATYSYLGDMVMAGANCYTYNNGFLHSKGMIVDDRVLCYGTANMDIRSFALNFEVNAVVYDEKKAWEMVEIFHRDLEVCRQITRDYYTGRNLKIRIKEQVCRLLSPLL</sequence>
<comment type="function">
    <text evidence="12">Catalyzes the reversible phosphatidyl group transfer from one phosphatidylglycerol molecule to another to form cardiolipin (CL) (diphosphatidylglycerol) and glycerol.</text>
</comment>
<dbReference type="InterPro" id="IPR022924">
    <property type="entry name" value="Cardiolipin_synthase"/>
</dbReference>
<evidence type="ECO:0000256" key="12">
    <source>
        <dbReference type="HAMAP-Rule" id="MF_01916"/>
    </source>
</evidence>
<dbReference type="InterPro" id="IPR030874">
    <property type="entry name" value="Cardiolipin_synth_Firmi"/>
</dbReference>
<dbReference type="CDD" id="cd09112">
    <property type="entry name" value="PLDc_CLS_2"/>
    <property type="match status" value="1"/>
</dbReference>
<evidence type="ECO:0000256" key="6">
    <source>
        <dbReference type="ARBA" id="ARBA00022737"/>
    </source>
</evidence>
<evidence type="ECO:0000256" key="2">
    <source>
        <dbReference type="ARBA" id="ARBA00022475"/>
    </source>
</evidence>
<dbReference type="GO" id="GO:0005886">
    <property type="term" value="C:plasma membrane"/>
    <property type="evidence" value="ECO:0007669"/>
    <property type="project" value="UniProtKB-SubCell"/>
</dbReference>
<dbReference type="InterPro" id="IPR025202">
    <property type="entry name" value="PLD-like_dom"/>
</dbReference>
<evidence type="ECO:0000313" key="16">
    <source>
        <dbReference type="Proteomes" id="UP001197795"/>
    </source>
</evidence>
<feature type="transmembrane region" description="Helical" evidence="12">
    <location>
        <begin position="12"/>
        <end position="35"/>
    </location>
</feature>
<dbReference type="Pfam" id="PF13091">
    <property type="entry name" value="PLDc_2"/>
    <property type="match status" value="2"/>
</dbReference>
<dbReference type="InterPro" id="IPR001736">
    <property type="entry name" value="PLipase_D/transphosphatidylase"/>
</dbReference>
<dbReference type="SMART" id="SM00155">
    <property type="entry name" value="PLDc"/>
    <property type="match status" value="2"/>
</dbReference>
<feature type="active site" evidence="12">
    <location>
        <position position="415"/>
    </location>
</feature>
<dbReference type="SUPFAM" id="SSF56024">
    <property type="entry name" value="Phospholipase D/nuclease"/>
    <property type="match status" value="2"/>
</dbReference>
<keyword evidence="9 12" id="KW-0472">Membrane</keyword>
<dbReference type="NCBIfam" id="TIGR04265">
    <property type="entry name" value="bac_cardiolipin"/>
    <property type="match status" value="1"/>
</dbReference>
<dbReference type="EMBL" id="JAJEPV010000007">
    <property type="protein sequence ID" value="MCC2118786.1"/>
    <property type="molecule type" value="Genomic_DNA"/>
</dbReference>
<dbReference type="RefSeq" id="WP_227732689.1">
    <property type="nucleotide sequence ID" value="NZ_JAJEPV010000007.1"/>
</dbReference>
<feature type="active site" evidence="12">
    <location>
        <position position="410"/>
    </location>
</feature>
<evidence type="ECO:0000256" key="11">
    <source>
        <dbReference type="ARBA" id="ARBA00023264"/>
    </source>
</evidence>
<comment type="caution">
    <text evidence="15">The sequence shown here is derived from an EMBL/GenBank/DDBJ whole genome shotgun (WGS) entry which is preliminary data.</text>
</comment>
<accession>A0AAE3D7N4</accession>
<evidence type="ECO:0000256" key="3">
    <source>
        <dbReference type="ARBA" id="ARBA00022516"/>
    </source>
</evidence>
<feature type="active site" evidence="12">
    <location>
        <position position="231"/>
    </location>
</feature>
<dbReference type="AlphaFoldDB" id="A0AAE3D7N4"/>
<organism evidence="15 16">
    <name type="scientific">Waltera acetigignens</name>
    <dbReference type="NCBI Taxonomy" id="2981769"/>
    <lineage>
        <taxon>Bacteria</taxon>
        <taxon>Bacillati</taxon>
        <taxon>Bacillota</taxon>
        <taxon>Clostridia</taxon>
        <taxon>Lachnospirales</taxon>
        <taxon>Lachnospiraceae</taxon>
        <taxon>Waltera</taxon>
    </lineage>
</organism>
<gene>
    <name evidence="15" type="primary">cls</name>
    <name evidence="15" type="ORF">LKD75_04125</name>
</gene>
<evidence type="ECO:0000256" key="10">
    <source>
        <dbReference type="ARBA" id="ARBA00023209"/>
    </source>
</evidence>
<feature type="active site" evidence="12">
    <location>
        <position position="408"/>
    </location>
</feature>
<dbReference type="FunFam" id="3.30.870.10:FF:000014">
    <property type="entry name" value="Cardiolipin synthase"/>
    <property type="match status" value="1"/>
</dbReference>
<dbReference type="PROSITE" id="PS50035">
    <property type="entry name" value="PLD"/>
    <property type="match status" value="2"/>
</dbReference>
<evidence type="ECO:0000259" key="14">
    <source>
        <dbReference type="PROSITE" id="PS50035"/>
    </source>
</evidence>
<dbReference type="EC" id="2.7.8.-" evidence="12 13"/>
<keyword evidence="16" id="KW-1185">Reference proteome</keyword>
<evidence type="ECO:0000256" key="1">
    <source>
        <dbReference type="ARBA" id="ARBA00004651"/>
    </source>
</evidence>
<feature type="active site" evidence="12">
    <location>
        <position position="229"/>
    </location>
</feature>
<dbReference type="GO" id="GO:0032049">
    <property type="term" value="P:cardiolipin biosynthetic process"/>
    <property type="evidence" value="ECO:0007669"/>
    <property type="project" value="UniProtKB-UniRule"/>
</dbReference>
<evidence type="ECO:0000313" key="15">
    <source>
        <dbReference type="EMBL" id="MCC2118786.1"/>
    </source>
</evidence>
<comment type="subcellular location">
    <subcellularLocation>
        <location evidence="1 12">Cell membrane</location>
        <topology evidence="1 12">Multi-pass membrane protein</topology>
    </subcellularLocation>
</comment>
<name>A0AAE3D7N4_9FIRM</name>
<keyword evidence="2 12" id="KW-1003">Cell membrane</keyword>
<comment type="catalytic activity">
    <reaction evidence="12">
        <text>2 a 1,2-diacyl-sn-glycero-3-phospho-(1'-sn-glycerol) = a cardiolipin + glycerol</text>
        <dbReference type="Rhea" id="RHEA:31451"/>
        <dbReference type="ChEBI" id="CHEBI:17754"/>
        <dbReference type="ChEBI" id="CHEBI:62237"/>
        <dbReference type="ChEBI" id="CHEBI:64716"/>
    </reaction>
</comment>
<keyword evidence="8 12" id="KW-0443">Lipid metabolism</keyword>
<dbReference type="Proteomes" id="UP001197795">
    <property type="component" value="Unassembled WGS sequence"/>
</dbReference>
<evidence type="ECO:0000256" key="13">
    <source>
        <dbReference type="NCBIfam" id="TIGR04265"/>
    </source>
</evidence>